<feature type="transmembrane region" description="Helical" evidence="1">
    <location>
        <begin position="58"/>
        <end position="82"/>
    </location>
</feature>
<protein>
    <submittedName>
        <fullName evidence="4">G-protein coupled receptors family 1 profile domain-containing protein</fullName>
    </submittedName>
</protein>
<evidence type="ECO:0000313" key="2">
    <source>
        <dbReference type="EMBL" id="VDP45096.1"/>
    </source>
</evidence>
<keyword evidence="1" id="KW-0812">Transmembrane</keyword>
<keyword evidence="1" id="KW-1133">Transmembrane helix</keyword>
<accession>A0A183J859</accession>
<feature type="transmembrane region" description="Helical" evidence="1">
    <location>
        <begin position="94"/>
        <end position="116"/>
    </location>
</feature>
<dbReference type="AlphaFoldDB" id="A0A183J859"/>
<evidence type="ECO:0000256" key="1">
    <source>
        <dbReference type="SAM" id="Phobius"/>
    </source>
</evidence>
<feature type="transmembrane region" description="Helical" evidence="1">
    <location>
        <begin position="25"/>
        <end position="46"/>
    </location>
</feature>
<evidence type="ECO:0000313" key="3">
    <source>
        <dbReference type="Proteomes" id="UP000270296"/>
    </source>
</evidence>
<reference evidence="2 3" key="2">
    <citation type="submission" date="2018-11" db="EMBL/GenBank/DDBJ databases">
        <authorList>
            <consortium name="Pathogen Informatics"/>
        </authorList>
    </citation>
    <scope>NUCLEOTIDE SEQUENCE [LARGE SCALE GENOMIC DNA]</scope>
</reference>
<name>A0A183J859_9BILA</name>
<dbReference type="Proteomes" id="UP000270296">
    <property type="component" value="Unassembled WGS sequence"/>
</dbReference>
<sequence>MAYVWIIFCIIDLYLASLSSRKHPFLLSIGFFIVNVHFVIILTVGIRLSKAMVVFCSLLFVIVMEMSLLTVALLAIIFASLSKENNLGFTVEELASYFAVGIVELVYLIWMNIVLYECYQFMCYIKPDFTNTRSTGTVRSYASYQSMNHVLAAFPI</sequence>
<evidence type="ECO:0000313" key="4">
    <source>
        <dbReference type="WBParaSite" id="SBAD_0001246101-mRNA-1"/>
    </source>
</evidence>
<reference evidence="4" key="1">
    <citation type="submission" date="2016-06" db="UniProtKB">
        <authorList>
            <consortium name="WormBaseParasite"/>
        </authorList>
    </citation>
    <scope>IDENTIFICATION</scope>
</reference>
<keyword evidence="3" id="KW-1185">Reference proteome</keyword>
<proteinExistence type="predicted"/>
<dbReference type="EMBL" id="UZAM01016877">
    <property type="protein sequence ID" value="VDP45096.1"/>
    <property type="molecule type" value="Genomic_DNA"/>
</dbReference>
<keyword evidence="1" id="KW-0472">Membrane</keyword>
<organism evidence="4">
    <name type="scientific">Soboliphyme baturini</name>
    <dbReference type="NCBI Taxonomy" id="241478"/>
    <lineage>
        <taxon>Eukaryota</taxon>
        <taxon>Metazoa</taxon>
        <taxon>Ecdysozoa</taxon>
        <taxon>Nematoda</taxon>
        <taxon>Enoplea</taxon>
        <taxon>Dorylaimia</taxon>
        <taxon>Dioctophymatida</taxon>
        <taxon>Dioctophymatoidea</taxon>
        <taxon>Soboliphymatidae</taxon>
        <taxon>Soboliphyme</taxon>
    </lineage>
</organism>
<dbReference type="WBParaSite" id="SBAD_0001246101-mRNA-1">
    <property type="protein sequence ID" value="SBAD_0001246101-mRNA-1"/>
    <property type="gene ID" value="SBAD_0001246101"/>
</dbReference>
<gene>
    <name evidence="2" type="ORF">SBAD_LOCUS12057</name>
</gene>